<gene>
    <name evidence="3" type="ORF">ACKI18_01575</name>
</gene>
<dbReference type="Proteomes" id="UP001631957">
    <property type="component" value="Unassembled WGS sequence"/>
</dbReference>
<dbReference type="InterPro" id="IPR036291">
    <property type="entry name" value="NAD(P)-bd_dom_sf"/>
</dbReference>
<dbReference type="RefSeq" id="WP_409120152.1">
    <property type="nucleotide sequence ID" value="NZ_JBJVNI010000001.1"/>
</dbReference>
<keyword evidence="2 3" id="KW-0560">Oxidoreductase</keyword>
<dbReference type="EC" id="1.-.-.-" evidence="3"/>
<keyword evidence="4" id="KW-1185">Reference proteome</keyword>
<dbReference type="PANTHER" id="PTHR44196:SF1">
    <property type="entry name" value="DEHYDROGENASE_REDUCTASE SDR FAMILY MEMBER 7B"/>
    <property type="match status" value="1"/>
</dbReference>
<proteinExistence type="inferred from homology"/>
<accession>A0ABW9HH75</accession>
<name>A0ABW9HH75_9ACTN</name>
<dbReference type="PANTHER" id="PTHR44196">
    <property type="entry name" value="DEHYDROGENASE/REDUCTASE SDR FAMILY MEMBER 7B"/>
    <property type="match status" value="1"/>
</dbReference>
<dbReference type="PROSITE" id="PS00061">
    <property type="entry name" value="ADH_SHORT"/>
    <property type="match status" value="1"/>
</dbReference>
<dbReference type="Gene3D" id="3.40.50.720">
    <property type="entry name" value="NAD(P)-binding Rossmann-like Domain"/>
    <property type="match status" value="1"/>
</dbReference>
<comment type="similarity">
    <text evidence="1">Belongs to the short-chain dehydrogenases/reductases (SDR) family.</text>
</comment>
<evidence type="ECO:0000256" key="2">
    <source>
        <dbReference type="ARBA" id="ARBA00023002"/>
    </source>
</evidence>
<dbReference type="PRINTS" id="PR00081">
    <property type="entry name" value="GDHRDH"/>
</dbReference>
<dbReference type="SUPFAM" id="SSF51735">
    <property type="entry name" value="NAD(P)-binding Rossmann-fold domains"/>
    <property type="match status" value="1"/>
</dbReference>
<dbReference type="PRINTS" id="PR00080">
    <property type="entry name" value="SDRFAMILY"/>
</dbReference>
<evidence type="ECO:0000256" key="1">
    <source>
        <dbReference type="ARBA" id="ARBA00006484"/>
    </source>
</evidence>
<evidence type="ECO:0000313" key="3">
    <source>
        <dbReference type="EMBL" id="MFM9607394.1"/>
    </source>
</evidence>
<dbReference type="GO" id="GO:0016491">
    <property type="term" value="F:oxidoreductase activity"/>
    <property type="evidence" value="ECO:0007669"/>
    <property type="project" value="UniProtKB-KW"/>
</dbReference>
<dbReference type="InterPro" id="IPR002347">
    <property type="entry name" value="SDR_fam"/>
</dbReference>
<reference evidence="3 4" key="1">
    <citation type="submission" date="2024-12" db="EMBL/GenBank/DDBJ databases">
        <title>Forecasting of Potato common scab and diversities of Pathogenic streptomyces spp. in china.</title>
        <authorList>
            <person name="Handique U."/>
            <person name="Wu J."/>
        </authorList>
    </citation>
    <scope>NUCLEOTIDE SEQUENCE [LARGE SCALE GENOMIC DNA]</scope>
    <source>
        <strain evidence="3 4">ZRIMU1530</strain>
    </source>
</reference>
<dbReference type="Pfam" id="PF00106">
    <property type="entry name" value="adh_short"/>
    <property type="match status" value="1"/>
</dbReference>
<dbReference type="EMBL" id="JBJVNI010000001">
    <property type="protein sequence ID" value="MFM9607394.1"/>
    <property type="molecule type" value="Genomic_DNA"/>
</dbReference>
<sequence>MVDRLLTLNAVAPVQLARAALPGMLAAGEGAVVTVASLLAFSAGQDNPHMPRRTLYAAAKAATVAFTRTLAGELTGTGVRALVVCPGIVATEWNDGYGYGVPSAMSPQDVAAVGLAGLRLGETVCVPGLEDQEAALKSLLDSEAALMDGGARKAPATRYRQP</sequence>
<evidence type="ECO:0000313" key="4">
    <source>
        <dbReference type="Proteomes" id="UP001631957"/>
    </source>
</evidence>
<protein>
    <submittedName>
        <fullName evidence="3">SDR family NAD(P)-dependent oxidoreductase</fullName>
        <ecNumber evidence="3">1.-.-.-</ecNumber>
    </submittedName>
</protein>
<dbReference type="InterPro" id="IPR020904">
    <property type="entry name" value="Sc_DH/Rdtase_CS"/>
</dbReference>
<organism evidence="3 4">
    <name type="scientific">Streptomyces niveiscabiei</name>
    <dbReference type="NCBI Taxonomy" id="164115"/>
    <lineage>
        <taxon>Bacteria</taxon>
        <taxon>Bacillati</taxon>
        <taxon>Actinomycetota</taxon>
        <taxon>Actinomycetes</taxon>
        <taxon>Kitasatosporales</taxon>
        <taxon>Streptomycetaceae</taxon>
        <taxon>Streptomyces</taxon>
    </lineage>
</organism>
<comment type="caution">
    <text evidence="3">The sequence shown here is derived from an EMBL/GenBank/DDBJ whole genome shotgun (WGS) entry which is preliminary data.</text>
</comment>